<dbReference type="Proteomes" id="UP001441944">
    <property type="component" value="Unassembled WGS sequence"/>
</dbReference>
<gene>
    <name evidence="1" type="ORF">NBRC116598_10070</name>
</gene>
<name>A0ABQ0AIA8_9RHOB</name>
<sequence>MQKVLFGGGLCLLLAAQILEAEEATLSGAFVPVTVPSGQQVLLSEVLLDDSPGALWARFRFVVPGISRQAPEGADAGVEAGADFQRSAADMDYLCDSLALDYLAQHALSPSMVVISFSDRPVEFGTPDPDATQFFEAYRPGEGRCIWEAF</sequence>
<dbReference type="EMBL" id="BAABWU010000002">
    <property type="protein sequence ID" value="GAA6195563.1"/>
    <property type="molecule type" value="Genomic_DNA"/>
</dbReference>
<keyword evidence="2" id="KW-1185">Reference proteome</keyword>
<evidence type="ECO:0000313" key="1">
    <source>
        <dbReference type="EMBL" id="GAA6195563.1"/>
    </source>
</evidence>
<dbReference type="InterPro" id="IPR045467">
    <property type="entry name" value="DUF6497"/>
</dbReference>
<reference evidence="1 2" key="1">
    <citation type="submission" date="2024-04" db="EMBL/GenBank/DDBJ databases">
        <title>Draft genome sequence of Pseudophaeobacter arcticus NBRC 116598.</title>
        <authorList>
            <person name="Miyakawa T."/>
            <person name="Kusuya Y."/>
            <person name="Miura T."/>
        </authorList>
    </citation>
    <scope>NUCLEOTIDE SEQUENCE [LARGE SCALE GENOMIC DNA]</scope>
    <source>
        <strain evidence="1 2">SU-CL00105</strain>
    </source>
</reference>
<organism evidence="1 2">
    <name type="scientific">Pseudophaeobacter arcticus</name>
    <dbReference type="NCBI Taxonomy" id="385492"/>
    <lineage>
        <taxon>Bacteria</taxon>
        <taxon>Pseudomonadati</taxon>
        <taxon>Pseudomonadota</taxon>
        <taxon>Alphaproteobacteria</taxon>
        <taxon>Rhodobacterales</taxon>
        <taxon>Paracoccaceae</taxon>
        <taxon>Pseudophaeobacter</taxon>
    </lineage>
</organism>
<proteinExistence type="predicted"/>
<protein>
    <submittedName>
        <fullName evidence="1">DUF6497 family protein</fullName>
    </submittedName>
</protein>
<dbReference type="RefSeq" id="WP_297340814.1">
    <property type="nucleotide sequence ID" value="NZ_BAABWU010000002.1"/>
</dbReference>
<accession>A0ABQ0AIA8</accession>
<dbReference type="Pfam" id="PF20107">
    <property type="entry name" value="DUF6497"/>
    <property type="match status" value="1"/>
</dbReference>
<comment type="caution">
    <text evidence="1">The sequence shown here is derived from an EMBL/GenBank/DDBJ whole genome shotgun (WGS) entry which is preliminary data.</text>
</comment>
<evidence type="ECO:0000313" key="2">
    <source>
        <dbReference type="Proteomes" id="UP001441944"/>
    </source>
</evidence>